<keyword evidence="3" id="KW-1185">Reference proteome</keyword>
<dbReference type="GO" id="GO:0000155">
    <property type="term" value="F:phosphorelay sensor kinase activity"/>
    <property type="evidence" value="ECO:0007669"/>
    <property type="project" value="InterPro"/>
</dbReference>
<dbReference type="RefSeq" id="WP_157297981.1">
    <property type="nucleotide sequence ID" value="NZ_BAAAZB010000005.1"/>
</dbReference>
<proteinExistence type="predicted"/>
<gene>
    <name evidence="2" type="ORF">GO495_01740</name>
</gene>
<dbReference type="SUPFAM" id="SSF55874">
    <property type="entry name" value="ATPase domain of HSP90 chaperone/DNA topoisomerase II/histidine kinase"/>
    <property type="match status" value="1"/>
</dbReference>
<dbReference type="Gene3D" id="1.25.40.10">
    <property type="entry name" value="Tetratricopeptide repeat domain"/>
    <property type="match status" value="1"/>
</dbReference>
<dbReference type="Gene3D" id="3.30.565.10">
    <property type="entry name" value="Histidine kinase-like ATPase, C-terminal domain"/>
    <property type="match status" value="1"/>
</dbReference>
<organism evidence="2 3">
    <name type="scientific">Chitinophaga oryziterrae</name>
    <dbReference type="NCBI Taxonomy" id="1031224"/>
    <lineage>
        <taxon>Bacteria</taxon>
        <taxon>Pseudomonadati</taxon>
        <taxon>Bacteroidota</taxon>
        <taxon>Chitinophagia</taxon>
        <taxon>Chitinophagales</taxon>
        <taxon>Chitinophagaceae</taxon>
        <taxon>Chitinophaga</taxon>
    </lineage>
</organism>
<reference evidence="2 3" key="1">
    <citation type="submission" date="2019-12" db="EMBL/GenBank/DDBJ databases">
        <title>The draft genomic sequence of strain Chitinophaga oryziterrae JCM 16595.</title>
        <authorList>
            <person name="Zhang X."/>
        </authorList>
    </citation>
    <scope>NUCLEOTIDE SEQUENCE [LARGE SCALE GENOMIC DNA]</scope>
    <source>
        <strain evidence="2 3">JCM 16595</strain>
    </source>
</reference>
<dbReference type="EMBL" id="WRXO01000001">
    <property type="protein sequence ID" value="MVT39293.1"/>
    <property type="molecule type" value="Genomic_DNA"/>
</dbReference>
<dbReference type="AlphaFoldDB" id="A0A6N8J2N2"/>
<dbReference type="InterPro" id="IPR036097">
    <property type="entry name" value="HisK_dim/P_sf"/>
</dbReference>
<dbReference type="Gene3D" id="1.10.287.130">
    <property type="match status" value="1"/>
</dbReference>
<evidence type="ECO:0000313" key="3">
    <source>
        <dbReference type="Proteomes" id="UP000468388"/>
    </source>
</evidence>
<dbReference type="Proteomes" id="UP000468388">
    <property type="component" value="Unassembled WGS sequence"/>
</dbReference>
<keyword evidence="1" id="KW-0472">Membrane</keyword>
<keyword evidence="1" id="KW-0812">Transmembrane</keyword>
<dbReference type="OrthoDB" id="1301080at2"/>
<accession>A0A6N8J2N2</accession>
<keyword evidence="1" id="KW-1133">Transmembrane helix</keyword>
<feature type="transmembrane region" description="Helical" evidence="1">
    <location>
        <begin position="361"/>
        <end position="379"/>
    </location>
</feature>
<evidence type="ECO:0008006" key="4">
    <source>
        <dbReference type="Google" id="ProtNLM"/>
    </source>
</evidence>
<dbReference type="InterPro" id="IPR036890">
    <property type="entry name" value="HATPase_C_sf"/>
</dbReference>
<name>A0A6N8J2N2_9BACT</name>
<evidence type="ECO:0000256" key="1">
    <source>
        <dbReference type="SAM" id="Phobius"/>
    </source>
</evidence>
<dbReference type="SUPFAM" id="SSF47384">
    <property type="entry name" value="Homodimeric domain of signal transducing histidine kinase"/>
    <property type="match status" value="1"/>
</dbReference>
<dbReference type="SUPFAM" id="SSF48452">
    <property type="entry name" value="TPR-like"/>
    <property type="match status" value="1"/>
</dbReference>
<sequence length="622" mass="70594">MRIFHYISILLLIFAGSLSAQDKVIHELKQSLAAKKDSIGYVNVLNQLGMQYHLSNADSCFLFTVKARDIATRLGYKKGMADALNNLSIFYALKANMKLAIEYDYKALLLYRYLGDSANVCQVLMNSSIYHNYEGTKPAAGIFLQQAMNIGKHLPNDSIYGLVLINYAIHFGGDTLRQDSVIWAIQKAKEILAKYPGSRNHYYIEAFEADGWMKRGEADKAVKKINQLANRAIGEGLIFVGIDMLEHIETYTKNGHYADVIPYKEKIFALAKQAGYTELMLPTITSLYRYYADKKDAAKTAAYGKVLYELVRRRQEMKSNIQVNHLDYFLKEQALTEWQLSNKVQKEKIAKTNMKKEHRQILIGLLSGVLLLLGGFTFSRYRSYRNLRQQELMLADMNAVISEKNKQLQINDDFKNKLIAIIANDFREPLNNIIKVAVMFRNNAGKEALQEVIDQVDISSRNTLVVFDNILRWIKSQLSGFVYSPMACPLLLFFEEILQGMAPVLINRQISAGLDVAGDILLAGEPEMLQFVNRSLLQYVVSFSPDNHTIGIMAIKEAHRVKVVFTSTAPQITAEMAARLFVHQEVITMVICKDFMDKMGGQIWAEKTGTQLQLIYTLPSFN</sequence>
<dbReference type="InterPro" id="IPR011990">
    <property type="entry name" value="TPR-like_helical_dom_sf"/>
</dbReference>
<comment type="caution">
    <text evidence="2">The sequence shown here is derived from an EMBL/GenBank/DDBJ whole genome shotgun (WGS) entry which is preliminary data.</text>
</comment>
<evidence type="ECO:0000313" key="2">
    <source>
        <dbReference type="EMBL" id="MVT39293.1"/>
    </source>
</evidence>
<protein>
    <recommendedName>
        <fullName evidence="4">Signal transduction histidine kinase dimerisation/phosphoacceptor domain-containing protein</fullName>
    </recommendedName>
</protein>